<accession>A0A7W6WGJ5</accession>
<comment type="caution">
    <text evidence="1">The sequence shown here is derived from an EMBL/GenBank/DDBJ whole genome shotgun (WGS) entry which is preliminary data.</text>
</comment>
<gene>
    <name evidence="1" type="ORF">GGE12_004626</name>
</gene>
<evidence type="ECO:0000313" key="2">
    <source>
        <dbReference type="Proteomes" id="UP000533641"/>
    </source>
</evidence>
<dbReference type="Proteomes" id="UP000533641">
    <property type="component" value="Unassembled WGS sequence"/>
</dbReference>
<evidence type="ECO:0000313" key="1">
    <source>
        <dbReference type="EMBL" id="MBB4276829.1"/>
    </source>
</evidence>
<proteinExistence type="predicted"/>
<protein>
    <submittedName>
        <fullName evidence="1">Uncharacterized protein</fullName>
    </submittedName>
</protein>
<organism evidence="1 2">
    <name type="scientific">Rhizobium mongolense</name>
    <dbReference type="NCBI Taxonomy" id="57676"/>
    <lineage>
        <taxon>Bacteria</taxon>
        <taxon>Pseudomonadati</taxon>
        <taxon>Pseudomonadota</taxon>
        <taxon>Alphaproteobacteria</taxon>
        <taxon>Hyphomicrobiales</taxon>
        <taxon>Rhizobiaceae</taxon>
        <taxon>Rhizobium/Agrobacterium group</taxon>
        <taxon>Rhizobium</taxon>
    </lineage>
</organism>
<reference evidence="1 2" key="1">
    <citation type="submission" date="2020-08" db="EMBL/GenBank/DDBJ databases">
        <title>Genomic Encyclopedia of Type Strains, Phase IV (KMG-V): Genome sequencing to study the core and pangenomes of soil and plant-associated prokaryotes.</title>
        <authorList>
            <person name="Whitman W."/>
        </authorList>
    </citation>
    <scope>NUCLEOTIDE SEQUENCE [LARGE SCALE GENOMIC DNA]</scope>
    <source>
        <strain evidence="1 2">SEMIA 402</strain>
    </source>
</reference>
<dbReference type="EMBL" id="JACIGM010000010">
    <property type="protein sequence ID" value="MBB4276829.1"/>
    <property type="molecule type" value="Genomic_DNA"/>
</dbReference>
<name>A0A7W6WGJ5_9HYPH</name>
<sequence length="74" mass="8027">MIDLFVVGRDLTLPQPLFTKGRGLTGSFPHCHDYSFLHGLMESKTVAPSQPLPLVGRGWGGVFEPATRQEAASC</sequence>
<dbReference type="AlphaFoldDB" id="A0A7W6WGJ5"/>